<evidence type="ECO:0000256" key="2">
    <source>
        <dbReference type="SAM" id="MobiDB-lite"/>
    </source>
</evidence>
<dbReference type="InterPro" id="IPR001650">
    <property type="entry name" value="Helicase_C-like"/>
</dbReference>
<evidence type="ECO:0000259" key="4">
    <source>
        <dbReference type="PROSITE" id="PS51194"/>
    </source>
</evidence>
<dbReference type="SMART" id="SM00490">
    <property type="entry name" value="HELICc"/>
    <property type="match status" value="1"/>
</dbReference>
<feature type="region of interest" description="Disordered" evidence="2">
    <location>
        <begin position="171"/>
        <end position="192"/>
    </location>
</feature>
<dbReference type="HOGENOM" id="CLU_007363_0_0_9"/>
<dbReference type="AlphaFoldDB" id="A0A0E3K0U1"/>
<keyword evidence="1" id="KW-0175">Coiled coil</keyword>
<dbReference type="NCBIfam" id="NF008521">
    <property type="entry name" value="PRK11448.1"/>
    <property type="match status" value="1"/>
</dbReference>
<dbReference type="InterPro" id="IPR050742">
    <property type="entry name" value="Helicase_Restrict-Modif_Enz"/>
</dbReference>
<dbReference type="InterPro" id="IPR006935">
    <property type="entry name" value="Helicase/UvrB_N"/>
</dbReference>
<dbReference type="Pfam" id="PF08463">
    <property type="entry name" value="EcoEI_R_C"/>
    <property type="match status" value="1"/>
</dbReference>
<dbReference type="SMART" id="SM00487">
    <property type="entry name" value="DEXDc"/>
    <property type="match status" value="1"/>
</dbReference>
<dbReference type="GO" id="GO:0005829">
    <property type="term" value="C:cytosol"/>
    <property type="evidence" value="ECO:0007669"/>
    <property type="project" value="TreeGrafter"/>
</dbReference>
<dbReference type="GO" id="GO:0006304">
    <property type="term" value="P:DNA modification"/>
    <property type="evidence" value="ECO:0007669"/>
    <property type="project" value="InterPro"/>
</dbReference>
<dbReference type="PROSITE" id="PS51192">
    <property type="entry name" value="HELICASE_ATP_BIND_1"/>
    <property type="match status" value="1"/>
</dbReference>
<dbReference type="REBASE" id="88468">
    <property type="entry name" value="Csc25775ORFJP"/>
</dbReference>
<dbReference type="InterPro" id="IPR025285">
    <property type="entry name" value="DUF4145"/>
</dbReference>
<dbReference type="KEGG" id="csq:CSCA_2202"/>
<dbReference type="SUPFAM" id="SSF52540">
    <property type="entry name" value="P-loop containing nucleoside triphosphate hydrolases"/>
    <property type="match status" value="1"/>
</dbReference>
<dbReference type="CDD" id="cd18799">
    <property type="entry name" value="SF2_C_EcoAI-like"/>
    <property type="match status" value="1"/>
</dbReference>
<dbReference type="InterPro" id="IPR014001">
    <property type="entry name" value="Helicase_ATP-bd"/>
</dbReference>
<dbReference type="STRING" id="1548.CSCA_2202"/>
<dbReference type="Gene3D" id="3.40.50.300">
    <property type="entry name" value="P-loop containing nucleotide triphosphate hydrolases"/>
    <property type="match status" value="2"/>
</dbReference>
<accession>A0A0E3K0U1</accession>
<sequence length="1090" mass="125916">MGNFTFLKEKWPILENLGRLAERNLYIDSNTTFIKCGMFGEIVVRYMFSMEDIDTNLIAHDNSHNNRIKLLKREDLIPEDIDNILHMLRIKRNDAAHNGFENVEKAKVQLELTFKLAVWFMQTYGEWSFEPKAFVMPDEKGNEYVDNVNEIAKEYEEKYKALEDELNALKEQEKDEEELEKRREQGKKASRRIELSEAETRRIIDDQLKSAGWEADTNNIRYSKGTRPQKGRNLAIAEWPTYSEEKGNGKVDYALFIGEKLVGFVEAKKYSKDVAGTMIETKNYAVGVKEEHEDYVISKWNDYKVPFLFAANGRKYIKEIEDKSGVHFLDCRNARNNDKVLQGWYSPEKLEAMLEENIEEANKSLDELSFEFLKSENSICLRDYQVESIKAVEKVITEGKKKSALVTMATGTGKTRTVLGLIYRLIKTNRYKRILFLVDRTSLGNQAFDTFKEVKVEDLKTLNQIYNINGLDEKLIDKETKIHIATVQAMVKRIMYNEDETNVPSVGDYDCIIVDEAHRGYTLDKEMTDSEVEWRDDRDFLSKYKKVIEYFDAFKVALTATPALHTTMIFGDPVYNYSYRAAVIDGYLVDHEPPHLIQTELTRDGVHYNKGDKVAKYNKFTGELTNGAELEDNVDFEIDQFNKKVIVEAHTRAALEEVAKYIDPENDKGKTLIFAASDAHADMIVRLLKDIYKETIGGVDDNSILKITGSIKDPELAIKKFKNENYPNVAVTVDLLSTGIDVPRIDKIVFLRRVKSRILYEQMLGRATRLCDGIQKTHFEIFDCVRLYEALKDMTNMKPVAANGTASFKILKETLERAESIEEKEAVVNKVIAKLQRKKKLIDEKERLIFKSLCNDKTPEEFINELRGVDAERAAKEIISHNSLVEYLDEKYTNEQIIIVSGKKDKVISHTRGYGKGKKPEDYIDEFKKYIEENKNTIQALEVVCTRPQDLTKEALKQLKAILDDKGFNEEYLNTAWKDLNNEEIVADIIAFIRQQALGSPLESNEERVKRAVSKIKKEYYFTKPQENWLIRIEKVMLKEVVIDKETLNTGSFKAQSGGFDRLNEKMFNGNLEDIINKLKAYMFEDKEIS</sequence>
<dbReference type="GO" id="GO:0003677">
    <property type="term" value="F:DNA binding"/>
    <property type="evidence" value="ECO:0007669"/>
    <property type="project" value="InterPro"/>
</dbReference>
<dbReference type="PANTHER" id="PTHR47396">
    <property type="entry name" value="TYPE I RESTRICTION ENZYME ECOKI R PROTEIN"/>
    <property type="match status" value="1"/>
</dbReference>
<evidence type="ECO:0000256" key="1">
    <source>
        <dbReference type="SAM" id="Coils"/>
    </source>
</evidence>
<evidence type="ECO:0000313" key="5">
    <source>
        <dbReference type="EMBL" id="AKA69327.1"/>
    </source>
</evidence>
<dbReference type="Gene3D" id="3.90.1570.30">
    <property type="match status" value="1"/>
</dbReference>
<keyword evidence="6" id="KW-1185">Reference proteome</keyword>
<feature type="domain" description="Helicase ATP-binding" evidence="3">
    <location>
        <begin position="395"/>
        <end position="580"/>
    </location>
</feature>
<dbReference type="GO" id="GO:0005524">
    <property type="term" value="F:ATP binding"/>
    <property type="evidence" value="ECO:0007669"/>
    <property type="project" value="InterPro"/>
</dbReference>
<gene>
    <name evidence="5" type="ORF">CSCA_2202</name>
</gene>
<feature type="coiled-coil region" evidence="1">
    <location>
        <begin position="818"/>
        <end position="848"/>
    </location>
</feature>
<dbReference type="RefSeq" id="WP_029163073.1">
    <property type="nucleotide sequence ID" value="NZ_CP009933.1"/>
</dbReference>
<dbReference type="GO" id="GO:0016787">
    <property type="term" value="F:hydrolase activity"/>
    <property type="evidence" value="ECO:0007669"/>
    <property type="project" value="InterPro"/>
</dbReference>
<organism evidence="5 6">
    <name type="scientific">Clostridium scatologenes</name>
    <dbReference type="NCBI Taxonomy" id="1548"/>
    <lineage>
        <taxon>Bacteria</taxon>
        <taxon>Bacillati</taxon>
        <taxon>Bacillota</taxon>
        <taxon>Clostridia</taxon>
        <taxon>Eubacteriales</taxon>
        <taxon>Clostridiaceae</taxon>
        <taxon>Clostridium</taxon>
    </lineage>
</organism>
<dbReference type="PROSITE" id="PS51194">
    <property type="entry name" value="HELICASE_CTER"/>
    <property type="match status" value="1"/>
</dbReference>
<dbReference type="PANTHER" id="PTHR47396:SF1">
    <property type="entry name" value="ATP-DEPENDENT HELICASE IRC3-RELATED"/>
    <property type="match status" value="1"/>
</dbReference>
<dbReference type="Pfam" id="PF04851">
    <property type="entry name" value="ResIII"/>
    <property type="match status" value="1"/>
</dbReference>
<dbReference type="PROSITE" id="PS50890">
    <property type="entry name" value="PUA"/>
    <property type="match status" value="1"/>
</dbReference>
<name>A0A0E3K0U1_CLOSL</name>
<dbReference type="Pfam" id="PF00271">
    <property type="entry name" value="Helicase_C"/>
    <property type="match status" value="1"/>
</dbReference>
<proteinExistence type="predicted"/>
<evidence type="ECO:0000313" key="6">
    <source>
        <dbReference type="Proteomes" id="UP000033115"/>
    </source>
</evidence>
<protein>
    <submittedName>
        <fullName evidence="5">Type III restriction protein res subunit</fullName>
    </submittedName>
</protein>
<dbReference type="Pfam" id="PF13643">
    <property type="entry name" value="DUF4145"/>
    <property type="match status" value="1"/>
</dbReference>
<dbReference type="InterPro" id="IPR013670">
    <property type="entry name" value="EcoEI_R_C_dom"/>
</dbReference>
<dbReference type="CDD" id="cd18032">
    <property type="entry name" value="DEXHc_RE_I_III_res"/>
    <property type="match status" value="1"/>
</dbReference>
<feature type="domain" description="Helicase C-terminal" evidence="4">
    <location>
        <begin position="654"/>
        <end position="829"/>
    </location>
</feature>
<dbReference type="Proteomes" id="UP000033115">
    <property type="component" value="Chromosome"/>
</dbReference>
<dbReference type="InterPro" id="IPR027417">
    <property type="entry name" value="P-loop_NTPase"/>
</dbReference>
<reference evidence="5 6" key="1">
    <citation type="journal article" date="2015" name="J. Biotechnol.">
        <title>Complete genome sequence of a malodorant-producing acetogen, Clostridium scatologenes ATCC 25775(T).</title>
        <authorList>
            <person name="Zhu Z."/>
            <person name="Guo T."/>
            <person name="Zheng H."/>
            <person name="Song T."/>
            <person name="Ouyang P."/>
            <person name="Xie J."/>
        </authorList>
    </citation>
    <scope>NUCLEOTIDE SEQUENCE [LARGE SCALE GENOMIC DNA]</scope>
    <source>
        <strain evidence="5 6">ATCC 25775</strain>
    </source>
</reference>
<dbReference type="EMBL" id="CP009933">
    <property type="protein sequence ID" value="AKA69327.1"/>
    <property type="molecule type" value="Genomic_DNA"/>
</dbReference>
<evidence type="ECO:0000259" key="3">
    <source>
        <dbReference type="PROSITE" id="PS51192"/>
    </source>
</evidence>